<dbReference type="KEGG" id="dce:O6P33_05845"/>
<dbReference type="Proteomes" id="UP001212189">
    <property type="component" value="Chromosome"/>
</dbReference>
<accession>A0AAE9VQC8</accession>
<sequence>MHTIPVNGALSISTIDRVAGVLPKERRDNASENTLVMQQLANNTPEQTMLGNLPKP</sequence>
<dbReference type="AlphaFoldDB" id="A0AAE9VQC8"/>
<proteinExistence type="predicted"/>
<dbReference type="RefSeq" id="WP_269819268.1">
    <property type="nucleotide sequence ID" value="NZ_CP114976.1"/>
</dbReference>
<reference evidence="1 2" key="1">
    <citation type="submission" date="2022-12" db="EMBL/GenBank/DDBJ databases">
        <title>Coexistence and Characterization of a Novel Tigecycline Resistance gene tet(X) variant and blaNDM-1 in a Pseudomonas caeni Isolate of Chicken Origin.</title>
        <authorList>
            <person name="Lu X."/>
            <person name="Zhang L."/>
            <person name="Li R."/>
            <person name="Wang Z."/>
        </authorList>
    </citation>
    <scope>NUCLEOTIDE SEQUENCE [LARGE SCALE GENOMIC DNA]</scope>
    <source>
        <strain evidence="1 2">CE14</strain>
    </source>
</reference>
<evidence type="ECO:0000313" key="1">
    <source>
        <dbReference type="EMBL" id="WBE26346.1"/>
    </source>
</evidence>
<organism evidence="1 2">
    <name type="scientific">Denitrificimonas caeni</name>
    <dbReference type="NCBI Taxonomy" id="521720"/>
    <lineage>
        <taxon>Bacteria</taxon>
        <taxon>Pseudomonadati</taxon>
        <taxon>Pseudomonadota</taxon>
        <taxon>Gammaproteobacteria</taxon>
        <taxon>Pseudomonadales</taxon>
        <taxon>Pseudomonadaceae</taxon>
        <taxon>Denitrificimonas</taxon>
    </lineage>
</organism>
<evidence type="ECO:0000313" key="2">
    <source>
        <dbReference type="Proteomes" id="UP001212189"/>
    </source>
</evidence>
<dbReference type="EMBL" id="CP114976">
    <property type="protein sequence ID" value="WBE26346.1"/>
    <property type="molecule type" value="Genomic_DNA"/>
</dbReference>
<keyword evidence="2" id="KW-1185">Reference proteome</keyword>
<gene>
    <name evidence="1" type="ORF">O6P33_05845</name>
</gene>
<name>A0AAE9VQC8_9GAMM</name>
<protein>
    <submittedName>
        <fullName evidence="1">Uncharacterized protein</fullName>
    </submittedName>
</protein>